<dbReference type="AlphaFoldDB" id="A0AAW9FMA2"/>
<evidence type="ECO:0000256" key="4">
    <source>
        <dbReference type="ARBA" id="ARBA00022692"/>
    </source>
</evidence>
<proteinExistence type="inferred from homology"/>
<dbReference type="SUPFAM" id="SSF161098">
    <property type="entry name" value="MetI-like"/>
    <property type="match status" value="1"/>
</dbReference>
<feature type="transmembrane region" description="Helical" evidence="7">
    <location>
        <begin position="119"/>
        <end position="144"/>
    </location>
</feature>
<evidence type="ECO:0000256" key="2">
    <source>
        <dbReference type="ARBA" id="ARBA00022448"/>
    </source>
</evidence>
<keyword evidence="6 7" id="KW-0472">Membrane</keyword>
<comment type="subcellular location">
    <subcellularLocation>
        <location evidence="1 7">Cell membrane</location>
        <topology evidence="1 7">Multi-pass membrane protein</topology>
    </subcellularLocation>
</comment>
<dbReference type="PANTHER" id="PTHR43386:SF25">
    <property type="entry name" value="PEPTIDE ABC TRANSPORTER PERMEASE PROTEIN"/>
    <property type="match status" value="1"/>
</dbReference>
<gene>
    <name evidence="9" type="ORF">RMR22_20450</name>
</gene>
<keyword evidence="5 7" id="KW-1133">Transmembrane helix</keyword>
<name>A0AAW9FMA2_9HYPH</name>
<dbReference type="EMBL" id="JAVRAF010000009">
    <property type="protein sequence ID" value="MDX8304633.1"/>
    <property type="molecule type" value="Genomic_DNA"/>
</dbReference>
<dbReference type="InterPro" id="IPR000515">
    <property type="entry name" value="MetI-like"/>
</dbReference>
<feature type="transmembrane region" description="Helical" evidence="7">
    <location>
        <begin position="237"/>
        <end position="260"/>
    </location>
</feature>
<organism evidence="9">
    <name type="scientific">Agrobacterium rosae</name>
    <dbReference type="NCBI Taxonomy" id="1972867"/>
    <lineage>
        <taxon>Bacteria</taxon>
        <taxon>Pseudomonadati</taxon>
        <taxon>Pseudomonadota</taxon>
        <taxon>Alphaproteobacteria</taxon>
        <taxon>Hyphomicrobiales</taxon>
        <taxon>Rhizobiaceae</taxon>
        <taxon>Rhizobium/Agrobacterium group</taxon>
        <taxon>Agrobacterium</taxon>
    </lineage>
</organism>
<comment type="caution">
    <text evidence="9">The sequence shown here is derived from an EMBL/GenBank/DDBJ whole genome shotgun (WGS) entry which is preliminary data.</text>
</comment>
<feature type="transmembrane region" description="Helical" evidence="7">
    <location>
        <begin position="75"/>
        <end position="99"/>
    </location>
</feature>
<dbReference type="Pfam" id="PF00528">
    <property type="entry name" value="BPD_transp_1"/>
    <property type="match status" value="1"/>
</dbReference>
<dbReference type="Gene3D" id="1.10.3720.10">
    <property type="entry name" value="MetI-like"/>
    <property type="match status" value="1"/>
</dbReference>
<evidence type="ECO:0000256" key="3">
    <source>
        <dbReference type="ARBA" id="ARBA00022475"/>
    </source>
</evidence>
<dbReference type="RefSeq" id="WP_320203311.1">
    <property type="nucleotide sequence ID" value="NZ_CP192783.1"/>
</dbReference>
<dbReference type="GO" id="GO:0005886">
    <property type="term" value="C:plasma membrane"/>
    <property type="evidence" value="ECO:0007669"/>
    <property type="project" value="UniProtKB-SubCell"/>
</dbReference>
<dbReference type="PANTHER" id="PTHR43386">
    <property type="entry name" value="OLIGOPEPTIDE TRANSPORT SYSTEM PERMEASE PROTEIN APPC"/>
    <property type="match status" value="1"/>
</dbReference>
<accession>A0AAW9FMA2</accession>
<keyword evidence="4 7" id="KW-0812">Transmembrane</keyword>
<evidence type="ECO:0000256" key="6">
    <source>
        <dbReference type="ARBA" id="ARBA00023136"/>
    </source>
</evidence>
<sequence>MSTVRKSIPITAWIGLTIVVVNLIFFAFGPIIAPYGQEQIVGAPFDPPSADFWLGLDQNGRDMVSRLLFGAQMSIGVSLSASLLSFAVGVPLGFLAAVFGGWIDTVLSRFVDTVMCIPVLISALVVLQALGSSLPVLIITIALLDSTRVFRLARIVAQGVNVLEYAETARLRGEKLGWLIRKEILPNTLPPLIAEFGLRFCFTFLFVAGLSFLGLGIQPPFADWGGMVKDNQQAILYGLYAPLFPAGAIAILTIGVNLVADWLLANRTTMQGTDR</sequence>
<feature type="transmembrane region" description="Helical" evidence="7">
    <location>
        <begin position="196"/>
        <end position="217"/>
    </location>
</feature>
<evidence type="ECO:0000259" key="8">
    <source>
        <dbReference type="PROSITE" id="PS50928"/>
    </source>
</evidence>
<keyword evidence="2 7" id="KW-0813">Transport</keyword>
<evidence type="ECO:0000256" key="7">
    <source>
        <dbReference type="RuleBase" id="RU363032"/>
    </source>
</evidence>
<dbReference type="CDD" id="cd06261">
    <property type="entry name" value="TM_PBP2"/>
    <property type="match status" value="1"/>
</dbReference>
<dbReference type="InterPro" id="IPR050366">
    <property type="entry name" value="BP-dependent_transpt_permease"/>
</dbReference>
<evidence type="ECO:0000256" key="1">
    <source>
        <dbReference type="ARBA" id="ARBA00004651"/>
    </source>
</evidence>
<comment type="similarity">
    <text evidence="7">Belongs to the binding-protein-dependent transport system permease family.</text>
</comment>
<dbReference type="InterPro" id="IPR035906">
    <property type="entry name" value="MetI-like_sf"/>
</dbReference>
<evidence type="ECO:0000313" key="9">
    <source>
        <dbReference type="EMBL" id="MDX8304633.1"/>
    </source>
</evidence>
<dbReference type="GO" id="GO:0055085">
    <property type="term" value="P:transmembrane transport"/>
    <property type="evidence" value="ECO:0007669"/>
    <property type="project" value="InterPro"/>
</dbReference>
<feature type="domain" description="ABC transmembrane type-1" evidence="8">
    <location>
        <begin position="71"/>
        <end position="264"/>
    </location>
</feature>
<dbReference type="PROSITE" id="PS50928">
    <property type="entry name" value="ABC_TM1"/>
    <property type="match status" value="1"/>
</dbReference>
<keyword evidence="3" id="KW-1003">Cell membrane</keyword>
<evidence type="ECO:0000256" key="5">
    <source>
        <dbReference type="ARBA" id="ARBA00022989"/>
    </source>
</evidence>
<reference evidence="9" key="1">
    <citation type="journal article" date="2023" name="Phytobiomes J">
        <title>Deciphering the key players within the bacterial microbiota associated with aerial crown gall tumors on rhododendron: Insights into the gallobiome.</title>
        <authorList>
            <person name="Kuzmanovic N."/>
            <person name="Nesme J."/>
            <person name="Wolf J."/>
            <person name="Neumann-Schaal M."/>
            <person name="Petersen J."/>
            <person name="Fernandez-Gnecco G."/>
            <person name="Sproeer C."/>
            <person name="Bunk B."/>
            <person name="Overmann J."/>
            <person name="Sorensen S.J."/>
            <person name="Idczak E."/>
            <person name="Smalla K."/>
        </authorList>
    </citation>
    <scope>NUCLEOTIDE SEQUENCE</scope>
    <source>
        <strain evidence="9">Rho-11.1</strain>
    </source>
</reference>
<protein>
    <submittedName>
        <fullName evidence="9">ABC transporter permease</fullName>
    </submittedName>
</protein>
<feature type="transmembrane region" description="Helical" evidence="7">
    <location>
        <begin position="12"/>
        <end position="33"/>
    </location>
</feature>